<dbReference type="EMBL" id="JAACYS010000117">
    <property type="protein sequence ID" value="NCU19067.1"/>
    <property type="molecule type" value="Genomic_DNA"/>
</dbReference>
<evidence type="ECO:0000256" key="1">
    <source>
        <dbReference type="SAM" id="Phobius"/>
    </source>
</evidence>
<feature type="transmembrane region" description="Helical" evidence="1">
    <location>
        <begin position="7"/>
        <end position="29"/>
    </location>
</feature>
<dbReference type="RefSeq" id="WP_161921886.1">
    <property type="nucleotide sequence ID" value="NZ_JAACYS010000117.1"/>
</dbReference>
<name>A0ABX0A8B9_9BACI</name>
<protein>
    <recommendedName>
        <fullName evidence="4">Flagellin</fullName>
    </recommendedName>
</protein>
<sequence length="59" mass="6029">MGEKSGALTLMITVLVVAVAIILIVQVAMPELATNITDEMNSIVDNVTGSNAGNVNSGK</sequence>
<evidence type="ECO:0000313" key="3">
    <source>
        <dbReference type="Proteomes" id="UP000743899"/>
    </source>
</evidence>
<evidence type="ECO:0000313" key="2">
    <source>
        <dbReference type="EMBL" id="NCU19067.1"/>
    </source>
</evidence>
<evidence type="ECO:0008006" key="4">
    <source>
        <dbReference type="Google" id="ProtNLM"/>
    </source>
</evidence>
<gene>
    <name evidence="2" type="ORF">GW534_15555</name>
</gene>
<keyword evidence="1" id="KW-0812">Transmembrane</keyword>
<keyword evidence="1" id="KW-0472">Membrane</keyword>
<comment type="caution">
    <text evidence="2">The sequence shown here is derived from an EMBL/GenBank/DDBJ whole genome shotgun (WGS) entry which is preliminary data.</text>
</comment>
<organism evidence="2 3">
    <name type="scientific">Pallidibacillus pasinlerensis</name>
    <dbReference type="NCBI Taxonomy" id="2703818"/>
    <lineage>
        <taxon>Bacteria</taxon>
        <taxon>Bacillati</taxon>
        <taxon>Bacillota</taxon>
        <taxon>Bacilli</taxon>
        <taxon>Bacillales</taxon>
        <taxon>Bacillaceae</taxon>
        <taxon>Pallidibacillus</taxon>
    </lineage>
</organism>
<accession>A0ABX0A8B9</accession>
<reference evidence="2 3" key="1">
    <citation type="submission" date="2020-01" db="EMBL/GenBank/DDBJ databases">
        <title>A novel Bacillus sp. from Pasinler.</title>
        <authorList>
            <person name="Adiguzel A."/>
            <person name="Ay H."/>
            <person name="Baltaci M.O."/>
        </authorList>
    </citation>
    <scope>NUCLEOTIDE SEQUENCE [LARGE SCALE GENOMIC DNA]</scope>
    <source>
        <strain evidence="2 3">P1</strain>
    </source>
</reference>
<keyword evidence="1" id="KW-1133">Transmembrane helix</keyword>
<dbReference type="Proteomes" id="UP000743899">
    <property type="component" value="Unassembled WGS sequence"/>
</dbReference>
<keyword evidence="3" id="KW-1185">Reference proteome</keyword>
<proteinExistence type="predicted"/>